<gene>
    <name evidence="1" type="ORF">FJM67_06790</name>
</gene>
<evidence type="ECO:0000313" key="1">
    <source>
        <dbReference type="EMBL" id="TPE53356.1"/>
    </source>
</evidence>
<name>A0A501X190_9GAMM</name>
<protein>
    <submittedName>
        <fullName evidence="1">YbjN domain-containing protein</fullName>
    </submittedName>
</protein>
<dbReference type="InterPro" id="IPR019660">
    <property type="entry name" value="Put_sensory_transdc_reg_YbjN"/>
</dbReference>
<dbReference type="EMBL" id="VFRR01000010">
    <property type="protein sequence ID" value="TPE53356.1"/>
    <property type="molecule type" value="Genomic_DNA"/>
</dbReference>
<dbReference type="Proteomes" id="UP000315901">
    <property type="component" value="Unassembled WGS sequence"/>
</dbReference>
<dbReference type="AlphaFoldDB" id="A0A501X190"/>
<sequence>MIYISPILYKIVQTESICTHLLEGTPMRLLFILVAGFVSLVSTMASADEQVRDRFADHQLVQLLEEDGYTSVSMADDGYIRVRVDGDTMYLLNLEDGDLQAYYVVSGVGISYADINEWNKTRRLSRAYLDDDRDPTLEADLLSNGGLTEAKVTEFFHIFTGSVDQFKDFLVDHDRS</sequence>
<reference evidence="1 2" key="1">
    <citation type="submission" date="2019-06" db="EMBL/GenBank/DDBJ databases">
        <title>A novel bacterium of genus Marinomonas, isolated from coastal sand.</title>
        <authorList>
            <person name="Huang H."/>
            <person name="Mo K."/>
            <person name="Hu Y."/>
        </authorList>
    </citation>
    <scope>NUCLEOTIDE SEQUENCE [LARGE SCALE GENOMIC DNA]</scope>
    <source>
        <strain evidence="1 2">HB171799</strain>
    </source>
</reference>
<comment type="caution">
    <text evidence="1">The sequence shown here is derived from an EMBL/GenBank/DDBJ whole genome shotgun (WGS) entry which is preliminary data.</text>
</comment>
<accession>A0A501X190</accession>
<organism evidence="1 2">
    <name type="scientific">Maribrevibacterium harenarium</name>
    <dbReference type="NCBI Taxonomy" id="2589817"/>
    <lineage>
        <taxon>Bacteria</taxon>
        <taxon>Pseudomonadati</taxon>
        <taxon>Pseudomonadota</taxon>
        <taxon>Gammaproteobacteria</taxon>
        <taxon>Oceanospirillales</taxon>
        <taxon>Oceanospirillaceae</taxon>
        <taxon>Maribrevibacterium</taxon>
    </lineage>
</organism>
<keyword evidence="2" id="KW-1185">Reference proteome</keyword>
<evidence type="ECO:0000313" key="2">
    <source>
        <dbReference type="Proteomes" id="UP000315901"/>
    </source>
</evidence>
<dbReference type="Pfam" id="PF10722">
    <property type="entry name" value="YbjN"/>
    <property type="match status" value="1"/>
</dbReference>
<dbReference type="OrthoDB" id="33037at2"/>
<dbReference type="CDD" id="cd17511">
    <property type="entry name" value="YbjN_AmyR-like"/>
    <property type="match status" value="1"/>
</dbReference>
<proteinExistence type="predicted"/>